<dbReference type="CDD" id="cd00090">
    <property type="entry name" value="HTH_ARSR"/>
    <property type="match status" value="1"/>
</dbReference>
<evidence type="ECO:0000313" key="3">
    <source>
        <dbReference type="Proteomes" id="UP001237448"/>
    </source>
</evidence>
<dbReference type="Proteomes" id="UP001237448">
    <property type="component" value="Unassembled WGS sequence"/>
</dbReference>
<dbReference type="GO" id="GO:0003677">
    <property type="term" value="F:DNA binding"/>
    <property type="evidence" value="ECO:0007669"/>
    <property type="project" value="UniProtKB-KW"/>
</dbReference>
<dbReference type="Gene3D" id="1.10.10.10">
    <property type="entry name" value="Winged helix-like DNA-binding domain superfamily/Winged helix DNA-binding domain"/>
    <property type="match status" value="1"/>
</dbReference>
<sequence length="149" mass="15940">MNEQSAGSDDARALALAGDLRVLIGKLKRRLREQASLGDLPPSRMSVLARLEQSPATVTALAEAEGVRPQSMGATVAALEAAGLVSGEPDPSDGRKTIWSLTPAFRQRIEAGRAARADWLFRAIRRELDAAEQAQLAAALELVKRLVDT</sequence>
<dbReference type="SUPFAM" id="SSF46785">
    <property type="entry name" value="Winged helix' DNA-binding domain"/>
    <property type="match status" value="1"/>
</dbReference>
<accession>A0ABU0FIK8</accession>
<keyword evidence="3" id="KW-1185">Reference proteome</keyword>
<gene>
    <name evidence="2" type="ORF">J3R73_004236</name>
</gene>
<dbReference type="SMART" id="SM00347">
    <property type="entry name" value="HTH_MARR"/>
    <property type="match status" value="1"/>
</dbReference>
<evidence type="ECO:0000313" key="2">
    <source>
        <dbReference type="EMBL" id="MDQ0394444.1"/>
    </source>
</evidence>
<organism evidence="2 3">
    <name type="scientific">Labrys monachus</name>
    <dbReference type="NCBI Taxonomy" id="217067"/>
    <lineage>
        <taxon>Bacteria</taxon>
        <taxon>Pseudomonadati</taxon>
        <taxon>Pseudomonadota</taxon>
        <taxon>Alphaproteobacteria</taxon>
        <taxon>Hyphomicrobiales</taxon>
        <taxon>Xanthobacteraceae</taxon>
        <taxon>Labrys</taxon>
    </lineage>
</organism>
<dbReference type="PANTHER" id="PTHR39515:SF2">
    <property type="entry name" value="HTH-TYPE TRANSCRIPTIONAL REGULATOR RV0880"/>
    <property type="match status" value="1"/>
</dbReference>
<dbReference type="RefSeq" id="WP_307431464.1">
    <property type="nucleotide sequence ID" value="NZ_JAUSVK010000001.1"/>
</dbReference>
<dbReference type="InterPro" id="IPR052526">
    <property type="entry name" value="HTH-type_Bedaq_tolerance"/>
</dbReference>
<protein>
    <submittedName>
        <fullName evidence="2">DNA-binding MarR family transcriptional regulator</fullName>
    </submittedName>
</protein>
<reference evidence="2 3" key="1">
    <citation type="submission" date="2023-07" db="EMBL/GenBank/DDBJ databases">
        <title>Genomic Encyclopedia of Type Strains, Phase IV (KMG-IV): sequencing the most valuable type-strain genomes for metagenomic binning, comparative biology and taxonomic classification.</title>
        <authorList>
            <person name="Goeker M."/>
        </authorList>
    </citation>
    <scope>NUCLEOTIDE SEQUENCE [LARGE SCALE GENOMIC DNA]</scope>
    <source>
        <strain evidence="2 3">DSM 5896</strain>
    </source>
</reference>
<dbReference type="InterPro" id="IPR000835">
    <property type="entry name" value="HTH_MarR-typ"/>
</dbReference>
<dbReference type="Pfam" id="PF12802">
    <property type="entry name" value="MarR_2"/>
    <property type="match status" value="1"/>
</dbReference>
<dbReference type="EMBL" id="JAUSVK010000001">
    <property type="protein sequence ID" value="MDQ0394444.1"/>
    <property type="molecule type" value="Genomic_DNA"/>
</dbReference>
<name>A0ABU0FIK8_9HYPH</name>
<dbReference type="PANTHER" id="PTHR39515">
    <property type="entry name" value="CONSERVED PROTEIN"/>
    <property type="match status" value="1"/>
</dbReference>
<dbReference type="InterPro" id="IPR011991">
    <property type="entry name" value="ArsR-like_HTH"/>
</dbReference>
<dbReference type="InterPro" id="IPR036388">
    <property type="entry name" value="WH-like_DNA-bd_sf"/>
</dbReference>
<evidence type="ECO:0000259" key="1">
    <source>
        <dbReference type="PROSITE" id="PS50995"/>
    </source>
</evidence>
<feature type="domain" description="HTH marR-type" evidence="1">
    <location>
        <begin position="13"/>
        <end position="148"/>
    </location>
</feature>
<dbReference type="InterPro" id="IPR036390">
    <property type="entry name" value="WH_DNA-bd_sf"/>
</dbReference>
<dbReference type="PROSITE" id="PS50995">
    <property type="entry name" value="HTH_MARR_2"/>
    <property type="match status" value="1"/>
</dbReference>
<dbReference type="Gene3D" id="1.10.287.100">
    <property type="match status" value="1"/>
</dbReference>
<comment type="caution">
    <text evidence="2">The sequence shown here is derived from an EMBL/GenBank/DDBJ whole genome shotgun (WGS) entry which is preliminary data.</text>
</comment>
<proteinExistence type="predicted"/>
<keyword evidence="2" id="KW-0238">DNA-binding</keyword>